<keyword evidence="7" id="KW-1185">Reference proteome</keyword>
<keyword evidence="2" id="KW-0863">Zinc-finger</keyword>
<organism evidence="6 7">
    <name type="scientific">Jatropha curcas</name>
    <name type="common">Barbados nut</name>
    <dbReference type="NCBI Taxonomy" id="180498"/>
    <lineage>
        <taxon>Eukaryota</taxon>
        <taxon>Viridiplantae</taxon>
        <taxon>Streptophyta</taxon>
        <taxon>Embryophyta</taxon>
        <taxon>Tracheophyta</taxon>
        <taxon>Spermatophyta</taxon>
        <taxon>Magnoliopsida</taxon>
        <taxon>eudicotyledons</taxon>
        <taxon>Gunneridae</taxon>
        <taxon>Pentapetalae</taxon>
        <taxon>rosids</taxon>
        <taxon>fabids</taxon>
        <taxon>Malpighiales</taxon>
        <taxon>Euphorbiaceae</taxon>
        <taxon>Crotonoideae</taxon>
        <taxon>Jatropheae</taxon>
        <taxon>Jatropha</taxon>
    </lineage>
</organism>
<evidence type="ECO:0000259" key="5">
    <source>
        <dbReference type="PROSITE" id="PS51292"/>
    </source>
</evidence>
<keyword evidence="1" id="KW-0479">Metal-binding</keyword>
<evidence type="ECO:0000313" key="6">
    <source>
        <dbReference type="EMBL" id="KDP45352.1"/>
    </source>
</evidence>
<protein>
    <recommendedName>
        <fullName evidence="5">RING-CH-type domain-containing protein</fullName>
    </recommendedName>
</protein>
<dbReference type="PROSITE" id="PS51292">
    <property type="entry name" value="ZF_RING_CH"/>
    <property type="match status" value="1"/>
</dbReference>
<dbReference type="Gene3D" id="3.30.40.10">
    <property type="entry name" value="Zinc/RING finger domain, C3HC4 (zinc finger)"/>
    <property type="match status" value="1"/>
</dbReference>
<sequence length="194" mass="21712">MVINSGEIVSIITGEESSNVQQESHPVSEENVTITRGNVSEGEKQSYVIDMKCASGGGSTMDWDKERVCRICHLSSEGLVEINSSTSRTDLIRLGCGCKNELGIAHAYCAEAWFKVKGKRIREICGKAAQNITGVGTSSRFMEDWIQWRYTGTSSSSSDRGTESCWRRELFCYFLMACLVIAFVFPWFLRMDML</sequence>
<keyword evidence="4" id="KW-0472">Membrane</keyword>
<evidence type="ECO:0000256" key="2">
    <source>
        <dbReference type="ARBA" id="ARBA00022771"/>
    </source>
</evidence>
<evidence type="ECO:0000256" key="4">
    <source>
        <dbReference type="SAM" id="Phobius"/>
    </source>
</evidence>
<evidence type="ECO:0000256" key="3">
    <source>
        <dbReference type="ARBA" id="ARBA00022833"/>
    </source>
</evidence>
<dbReference type="InterPro" id="IPR013083">
    <property type="entry name" value="Znf_RING/FYVE/PHD"/>
</dbReference>
<feature type="transmembrane region" description="Helical" evidence="4">
    <location>
        <begin position="170"/>
        <end position="189"/>
    </location>
</feature>
<dbReference type="PANTHER" id="PTHR46214">
    <property type="entry name" value="ZINC FINGER, RING-CH-TYPE"/>
    <property type="match status" value="1"/>
</dbReference>
<dbReference type="Pfam" id="PF12906">
    <property type="entry name" value="RINGv"/>
    <property type="match status" value="1"/>
</dbReference>
<evidence type="ECO:0000313" key="7">
    <source>
        <dbReference type="Proteomes" id="UP000027138"/>
    </source>
</evidence>
<accession>A0A067LAD3</accession>
<dbReference type="STRING" id="180498.A0A067LAD3"/>
<dbReference type="GO" id="GO:0008270">
    <property type="term" value="F:zinc ion binding"/>
    <property type="evidence" value="ECO:0007669"/>
    <property type="project" value="UniProtKB-KW"/>
</dbReference>
<reference evidence="6 7" key="1">
    <citation type="journal article" date="2014" name="PLoS ONE">
        <title>Global Analysis of Gene Expression Profiles in Physic Nut (Jatropha curcas L.) Seedlings Exposed to Salt Stress.</title>
        <authorList>
            <person name="Zhang L."/>
            <person name="Zhang C."/>
            <person name="Wu P."/>
            <person name="Chen Y."/>
            <person name="Li M."/>
            <person name="Jiang H."/>
            <person name="Wu G."/>
        </authorList>
    </citation>
    <scope>NUCLEOTIDE SEQUENCE [LARGE SCALE GENOMIC DNA]</scope>
    <source>
        <strain evidence="7">cv. GZQX0401</strain>
        <tissue evidence="6">Young leaves</tissue>
    </source>
</reference>
<dbReference type="SUPFAM" id="SSF57850">
    <property type="entry name" value="RING/U-box"/>
    <property type="match status" value="1"/>
</dbReference>
<proteinExistence type="predicted"/>
<dbReference type="OrthoDB" id="1734943at2759"/>
<keyword evidence="3" id="KW-0862">Zinc</keyword>
<keyword evidence="4" id="KW-1133">Transmembrane helix</keyword>
<dbReference type="AlphaFoldDB" id="A0A067LAD3"/>
<dbReference type="Proteomes" id="UP000027138">
    <property type="component" value="Unassembled WGS sequence"/>
</dbReference>
<gene>
    <name evidence="6" type="ORF">JCGZ_09601</name>
</gene>
<dbReference type="EMBL" id="KK914232">
    <property type="protein sequence ID" value="KDP45352.1"/>
    <property type="molecule type" value="Genomic_DNA"/>
</dbReference>
<evidence type="ECO:0000256" key="1">
    <source>
        <dbReference type="ARBA" id="ARBA00022723"/>
    </source>
</evidence>
<dbReference type="InterPro" id="IPR011016">
    <property type="entry name" value="Znf_RING-CH"/>
</dbReference>
<feature type="domain" description="RING-CH-type" evidence="5">
    <location>
        <begin position="61"/>
        <end position="132"/>
    </location>
</feature>
<name>A0A067LAD3_JATCU</name>
<keyword evidence="4" id="KW-0812">Transmembrane</keyword>
<dbReference type="PANTHER" id="PTHR46214:SF8">
    <property type="entry name" value="RING_FYVE_PHD ZINC FINGER SUPERFAMILY PROTEIN"/>
    <property type="match status" value="1"/>
</dbReference>
<dbReference type="SMART" id="SM00744">
    <property type="entry name" value="RINGv"/>
    <property type="match status" value="1"/>
</dbReference>